<dbReference type="InterPro" id="IPR011010">
    <property type="entry name" value="DNA_brk_join_enz"/>
</dbReference>
<dbReference type="InterPro" id="IPR002104">
    <property type="entry name" value="Integrase_catalytic"/>
</dbReference>
<dbReference type="SUPFAM" id="SSF56349">
    <property type="entry name" value="DNA breaking-rejoining enzymes"/>
    <property type="match status" value="1"/>
</dbReference>
<evidence type="ECO:0000313" key="6">
    <source>
        <dbReference type="EMBL" id="RJY14900.1"/>
    </source>
</evidence>
<protein>
    <submittedName>
        <fullName evidence="6">DUF4102 domain-containing protein</fullName>
    </submittedName>
</protein>
<proteinExistence type="inferred from homology"/>
<dbReference type="PROSITE" id="PS51898">
    <property type="entry name" value="TYR_RECOMBINASE"/>
    <property type="match status" value="1"/>
</dbReference>
<comment type="caution">
    <text evidence="6">The sequence shown here is derived from an EMBL/GenBank/DDBJ whole genome shotgun (WGS) entry which is preliminary data.</text>
</comment>
<dbReference type="EMBL" id="QYYH01000059">
    <property type="protein sequence ID" value="RJY14900.1"/>
    <property type="molecule type" value="Genomic_DNA"/>
</dbReference>
<dbReference type="Pfam" id="PF00589">
    <property type="entry name" value="Phage_integrase"/>
    <property type="match status" value="1"/>
</dbReference>
<evidence type="ECO:0000256" key="3">
    <source>
        <dbReference type="ARBA" id="ARBA00023125"/>
    </source>
</evidence>
<dbReference type="InterPro" id="IPR050808">
    <property type="entry name" value="Phage_Integrase"/>
</dbReference>
<dbReference type="InterPro" id="IPR013762">
    <property type="entry name" value="Integrase-like_cat_sf"/>
</dbReference>
<keyword evidence="3" id="KW-0238">DNA-binding</keyword>
<evidence type="ECO:0000259" key="5">
    <source>
        <dbReference type="PROSITE" id="PS51898"/>
    </source>
</evidence>
<evidence type="ECO:0000313" key="7">
    <source>
        <dbReference type="Proteomes" id="UP000273022"/>
    </source>
</evidence>
<keyword evidence="2" id="KW-0229">DNA integration</keyword>
<dbReference type="GO" id="GO:0003677">
    <property type="term" value="F:DNA binding"/>
    <property type="evidence" value="ECO:0007669"/>
    <property type="project" value="UniProtKB-KW"/>
</dbReference>
<evidence type="ECO:0000256" key="1">
    <source>
        <dbReference type="ARBA" id="ARBA00008857"/>
    </source>
</evidence>
<dbReference type="PANTHER" id="PTHR30629">
    <property type="entry name" value="PROPHAGE INTEGRASE"/>
    <property type="match status" value="1"/>
</dbReference>
<dbReference type="CDD" id="cd00801">
    <property type="entry name" value="INT_P4_C"/>
    <property type="match status" value="1"/>
</dbReference>
<accession>A0A3A6TQT6</accession>
<dbReference type="RefSeq" id="WP_121853623.1">
    <property type="nucleotide sequence ID" value="NZ_CP037952.1"/>
</dbReference>
<dbReference type="OrthoDB" id="9795573at2"/>
<dbReference type="AlphaFoldDB" id="A0A3A6TQT6"/>
<name>A0A3A6TQT6_9GAMM</name>
<keyword evidence="4" id="KW-0233">DNA recombination</keyword>
<dbReference type="Gene3D" id="3.30.160.390">
    <property type="entry name" value="Integrase, DNA-binding domain"/>
    <property type="match status" value="1"/>
</dbReference>
<reference evidence="6 7" key="1">
    <citation type="submission" date="2018-09" db="EMBL/GenBank/DDBJ databases">
        <title>Phylogeny of the Shewanellaceae, and recommendation for two new genera, Pseudoshewanella and Parashewanella.</title>
        <authorList>
            <person name="Wang G."/>
        </authorList>
    </citation>
    <scope>NUCLEOTIDE SEQUENCE [LARGE SCALE GENOMIC DNA]</scope>
    <source>
        <strain evidence="6 7">KCTC 22492</strain>
    </source>
</reference>
<feature type="domain" description="Tyr recombinase" evidence="5">
    <location>
        <begin position="198"/>
        <end position="378"/>
    </location>
</feature>
<dbReference type="Pfam" id="PF13356">
    <property type="entry name" value="Arm-DNA-bind_3"/>
    <property type="match status" value="1"/>
</dbReference>
<keyword evidence="7" id="KW-1185">Reference proteome</keyword>
<dbReference type="Gene3D" id="1.10.443.10">
    <property type="entry name" value="Intergrase catalytic core"/>
    <property type="match status" value="1"/>
</dbReference>
<evidence type="ECO:0000256" key="4">
    <source>
        <dbReference type="ARBA" id="ARBA00023172"/>
    </source>
</evidence>
<dbReference type="GO" id="GO:0015074">
    <property type="term" value="P:DNA integration"/>
    <property type="evidence" value="ECO:0007669"/>
    <property type="project" value="UniProtKB-KW"/>
</dbReference>
<dbReference type="Proteomes" id="UP000273022">
    <property type="component" value="Unassembled WGS sequence"/>
</dbReference>
<dbReference type="GO" id="GO:0006310">
    <property type="term" value="P:DNA recombination"/>
    <property type="evidence" value="ECO:0007669"/>
    <property type="project" value="UniProtKB-KW"/>
</dbReference>
<comment type="similarity">
    <text evidence="1">Belongs to the 'phage' integrase family.</text>
</comment>
<organism evidence="6 7">
    <name type="scientific">Parashewanella spongiae</name>
    <dbReference type="NCBI Taxonomy" id="342950"/>
    <lineage>
        <taxon>Bacteria</taxon>
        <taxon>Pseudomonadati</taxon>
        <taxon>Pseudomonadota</taxon>
        <taxon>Gammaproteobacteria</taxon>
        <taxon>Alteromonadales</taxon>
        <taxon>Shewanellaceae</taxon>
        <taxon>Parashewanella</taxon>
    </lineage>
</organism>
<gene>
    <name evidence="6" type="ORF">D5R81_10660</name>
</gene>
<dbReference type="Gene3D" id="1.10.150.130">
    <property type="match status" value="1"/>
</dbReference>
<evidence type="ECO:0000256" key="2">
    <source>
        <dbReference type="ARBA" id="ARBA00022908"/>
    </source>
</evidence>
<sequence length="397" mass="46519">MALTDSKLRNIKSPYTGKTELADRDGLTVRISPKALIAFNYRFRWQGKQQRIKIGCYPHIKLAEARAEALDFRKTLEEGLDPRIHQSRYKQARLLGDICRDFLDKYATKELSKTTNALYASFYNKYVKPNANIDVEKYSYTDWIRFFDKIRDDTSATNAGCILKRIKTIIRWSKSRGEISNSHCLDIPIKAIGKHHAKRDRVLEWNELCALWQQIEASRASPKCKICVQLLILTGARNTEIRAAKRREFDLDEALWVLPKHRSKTKKAIRRPLNQKAINLIKQLDFIYGENREYLIEGLSPKAPITSHAINRFVQRLNDRLKLEPFVPHDFRRTITTRLSENKVMPHVTEKMLGHELVGVMAIYNKHDWIDEQREAYKLYAKLLDQHLLKQAERRTF</sequence>
<dbReference type="InterPro" id="IPR025166">
    <property type="entry name" value="Integrase_DNA_bind_dom"/>
</dbReference>
<dbReference type="PANTHER" id="PTHR30629:SF2">
    <property type="entry name" value="PROPHAGE INTEGRASE INTS-RELATED"/>
    <property type="match status" value="1"/>
</dbReference>
<dbReference type="InterPro" id="IPR038488">
    <property type="entry name" value="Integrase_DNA-bd_sf"/>
</dbReference>
<dbReference type="InterPro" id="IPR010998">
    <property type="entry name" value="Integrase_recombinase_N"/>
</dbReference>